<evidence type="ECO:0000313" key="2">
    <source>
        <dbReference type="Proteomes" id="UP000597206"/>
    </source>
</evidence>
<evidence type="ECO:0000313" key="1">
    <source>
        <dbReference type="EMBL" id="MBF9002086.1"/>
    </source>
</evidence>
<accession>A0ABS0GI18</accession>
<dbReference type="EMBL" id="JADPMR010000004">
    <property type="protein sequence ID" value="MBF9002086.1"/>
    <property type="molecule type" value="Genomic_DNA"/>
</dbReference>
<comment type="caution">
    <text evidence="1">The sequence shown here is derived from an EMBL/GenBank/DDBJ whole genome shotgun (WGS) entry which is preliminary data.</text>
</comment>
<keyword evidence="2" id="KW-1185">Reference proteome</keyword>
<gene>
    <name evidence="1" type="ORF">I1A42_16585</name>
</gene>
<organism evidence="1 2">
    <name type="scientific">Vibrio nitrifigilis</name>
    <dbReference type="NCBI Taxonomy" id="2789781"/>
    <lineage>
        <taxon>Bacteria</taxon>
        <taxon>Pseudomonadati</taxon>
        <taxon>Pseudomonadota</taxon>
        <taxon>Gammaproteobacteria</taxon>
        <taxon>Vibrionales</taxon>
        <taxon>Vibrionaceae</taxon>
        <taxon>Vibrio</taxon>
    </lineage>
</organism>
<reference evidence="1 2" key="1">
    <citation type="submission" date="2020-11" db="EMBL/GenBank/DDBJ databases">
        <title>Vibrio nitrifigilis sp. nov., a marine nitrogen-fixing bacterium isolated from the lagoon sediment of an islet inside an atoll.</title>
        <authorList>
            <person name="Wang L.-T."/>
            <person name="Shieh W.Y."/>
        </authorList>
    </citation>
    <scope>NUCLEOTIDE SEQUENCE [LARGE SCALE GENOMIC DNA]</scope>
    <source>
        <strain evidence="1 2">NFV-1</strain>
    </source>
</reference>
<dbReference type="Proteomes" id="UP000597206">
    <property type="component" value="Unassembled WGS sequence"/>
</dbReference>
<protein>
    <submittedName>
        <fullName evidence="1">Uncharacterized protein</fullName>
    </submittedName>
</protein>
<name>A0ABS0GI18_9VIBR</name>
<sequence length="101" mass="10744">MAGDNLELGSLGNMQVATAGELVEVIGKLRNIVVAQEDKLKVMGNKLAIIEKDWEASAKNIRFKADLITLNQGKGVVQGDCICTFTCKPHSDLSATVTAGK</sequence>
<dbReference type="RefSeq" id="WP_196124106.1">
    <property type="nucleotide sequence ID" value="NZ_JADPMR010000004.1"/>
</dbReference>
<proteinExistence type="predicted"/>